<evidence type="ECO:0008006" key="3">
    <source>
        <dbReference type="Google" id="ProtNLM"/>
    </source>
</evidence>
<gene>
    <name evidence="1" type="ORF">RirG_148970</name>
</gene>
<evidence type="ECO:0000313" key="1">
    <source>
        <dbReference type="EMBL" id="EXX63794.1"/>
    </source>
</evidence>
<dbReference type="AlphaFoldDB" id="A0A015K8H8"/>
<sequence>MLNTKIMMCMIHEYKTSLVGYLDDTTWFGSSSEQINEKLSIANLFYSFTNIKINVDEYKVLTNISKRNKTVTLNINGLPHEALNQGERILGLYINASNRSQPTLKKGKQIIVIPKLEYIFQHTILNWKQCQQLMVPLKKLFKNRLILLVNTPDNVIYNHIFQNINNFYDIQVKAQLNSLGALFNTLILRQLAIQKIHNVGKEIWYPTIPYNIKKYTKKIRKPTYLTKSLEF</sequence>
<name>A0A015K8H8_RHIIW</name>
<organism evidence="1 2">
    <name type="scientific">Rhizophagus irregularis (strain DAOM 197198w)</name>
    <name type="common">Glomus intraradices</name>
    <dbReference type="NCBI Taxonomy" id="1432141"/>
    <lineage>
        <taxon>Eukaryota</taxon>
        <taxon>Fungi</taxon>
        <taxon>Fungi incertae sedis</taxon>
        <taxon>Mucoromycota</taxon>
        <taxon>Glomeromycotina</taxon>
        <taxon>Glomeromycetes</taxon>
        <taxon>Glomerales</taxon>
        <taxon>Glomeraceae</taxon>
        <taxon>Rhizophagus</taxon>
    </lineage>
</organism>
<comment type="caution">
    <text evidence="1">The sequence shown here is derived from an EMBL/GenBank/DDBJ whole genome shotgun (WGS) entry which is preliminary data.</text>
</comment>
<dbReference type="HOGENOM" id="CLU_1200377_0_0_1"/>
<evidence type="ECO:0000313" key="2">
    <source>
        <dbReference type="Proteomes" id="UP000022910"/>
    </source>
</evidence>
<keyword evidence="2" id="KW-1185">Reference proteome</keyword>
<reference evidence="1 2" key="1">
    <citation type="submission" date="2014-02" db="EMBL/GenBank/DDBJ databases">
        <title>Single nucleus genome sequencing reveals high similarity among nuclei of an endomycorrhizal fungus.</title>
        <authorList>
            <person name="Lin K."/>
            <person name="Geurts R."/>
            <person name="Zhang Z."/>
            <person name="Limpens E."/>
            <person name="Saunders D.G."/>
            <person name="Mu D."/>
            <person name="Pang E."/>
            <person name="Cao H."/>
            <person name="Cha H."/>
            <person name="Lin T."/>
            <person name="Zhou Q."/>
            <person name="Shang Y."/>
            <person name="Li Y."/>
            <person name="Ivanov S."/>
            <person name="Sharma T."/>
            <person name="Velzen R.V."/>
            <person name="Ruijter N.D."/>
            <person name="Aanen D.K."/>
            <person name="Win J."/>
            <person name="Kamoun S."/>
            <person name="Bisseling T."/>
            <person name="Huang S."/>
        </authorList>
    </citation>
    <scope>NUCLEOTIDE SEQUENCE [LARGE SCALE GENOMIC DNA]</scope>
    <source>
        <strain evidence="2">DAOM197198w</strain>
    </source>
</reference>
<accession>A0A015K8H8</accession>
<protein>
    <recommendedName>
        <fullName evidence="3">Reverse transcriptase domain-containing protein</fullName>
    </recommendedName>
</protein>
<dbReference type="Proteomes" id="UP000022910">
    <property type="component" value="Unassembled WGS sequence"/>
</dbReference>
<dbReference type="STRING" id="1432141.A0A015K8H8"/>
<dbReference type="EMBL" id="JEMT01023770">
    <property type="protein sequence ID" value="EXX63794.1"/>
    <property type="molecule type" value="Genomic_DNA"/>
</dbReference>
<proteinExistence type="predicted"/>